<protein>
    <submittedName>
        <fullName evidence="2">DUF4252 domain-containing protein</fullName>
    </submittedName>
</protein>
<feature type="chain" id="PRO_5022684129" evidence="1">
    <location>
        <begin position="22"/>
        <end position="372"/>
    </location>
</feature>
<reference evidence="2 3" key="1">
    <citation type="submission" date="2019-08" db="EMBL/GenBank/DDBJ databases">
        <title>Phlebobacter frassis gen. nov. sp. nov., a new member of family Sphingobacteriaceae isolated from sand fly rearing media.</title>
        <authorList>
            <person name="Kakumanu M.L."/>
            <person name="Marayati B.F."/>
            <person name="Wada-Katsumata A."/>
            <person name="Wasserberg G."/>
            <person name="Schal C."/>
            <person name="Apperson C.S."/>
            <person name="Ponnusamy L."/>
        </authorList>
    </citation>
    <scope>NUCLEOTIDE SEQUENCE [LARGE SCALE GENOMIC DNA]</scope>
    <source>
        <strain evidence="2 3">SSI9</strain>
    </source>
</reference>
<sequence>MMNKKAILLSVIVLTCTCGFAQSERNQPARANPRVIEIDNKISLASSSGQGKELPANSVFKFDYRFFVSVQHEGEVITGHFDLDSRSGTIRSTRDDMPGGTYIVRTPANKLYTYAEADGQKIVMEMNHGDNTFDIWFSNQANSSAINFNAGRHSGMYLKKISGGQYSISEQTIPTEEGFAVLYTTPLDFAVHTGGSFDPMSGLGVMYDFKAKKHYLVAKIESSEMTSIIGSMRKMNTILDGSTYFKMSGMMSFSEADMPAEMKKDVDTYQKNNNMEDLLGVANIYGGGDIQMQIDEANNKLKELDEYLGKSVTPKKKNQLMEERRKVAKAKEILTRHLTEIKEKTPAYWQSNMNRFMELKSRQAQELVDIKQ</sequence>
<evidence type="ECO:0000313" key="3">
    <source>
        <dbReference type="Proteomes" id="UP000322362"/>
    </source>
</evidence>
<proteinExistence type="predicted"/>
<organism evidence="2 3">
    <name type="scientific">Sphingobacterium phlebotomi</name>
    <dbReference type="NCBI Taxonomy" id="2605433"/>
    <lineage>
        <taxon>Bacteria</taxon>
        <taxon>Pseudomonadati</taxon>
        <taxon>Bacteroidota</taxon>
        <taxon>Sphingobacteriia</taxon>
        <taxon>Sphingobacteriales</taxon>
        <taxon>Sphingobacteriaceae</taxon>
        <taxon>Sphingobacterium</taxon>
    </lineage>
</organism>
<gene>
    <name evidence="2" type="ORF">FXV77_14310</name>
</gene>
<dbReference type="EMBL" id="VTAV01000010">
    <property type="protein sequence ID" value="TYR35115.1"/>
    <property type="molecule type" value="Genomic_DNA"/>
</dbReference>
<evidence type="ECO:0000313" key="2">
    <source>
        <dbReference type="EMBL" id="TYR35115.1"/>
    </source>
</evidence>
<accession>A0A5D4H6N6</accession>
<dbReference type="Proteomes" id="UP000322362">
    <property type="component" value="Unassembled WGS sequence"/>
</dbReference>
<feature type="signal peptide" evidence="1">
    <location>
        <begin position="1"/>
        <end position="21"/>
    </location>
</feature>
<evidence type="ECO:0000256" key="1">
    <source>
        <dbReference type="SAM" id="SignalP"/>
    </source>
</evidence>
<keyword evidence="3" id="KW-1185">Reference proteome</keyword>
<comment type="caution">
    <text evidence="2">The sequence shown here is derived from an EMBL/GenBank/DDBJ whole genome shotgun (WGS) entry which is preliminary data.</text>
</comment>
<keyword evidence="1" id="KW-0732">Signal</keyword>
<dbReference type="AlphaFoldDB" id="A0A5D4H6N6"/>
<name>A0A5D4H6N6_9SPHI</name>
<dbReference type="RefSeq" id="WP_148919909.1">
    <property type="nucleotide sequence ID" value="NZ_VTAV01000010.1"/>
</dbReference>